<dbReference type="AlphaFoldDB" id="A0A838BT52"/>
<sequence>MIQLFHFNHSDDATSSDTMPGRVIVGGMMMRLKSILLAIASLLVANLACAREPDHQGNWLAQQEKFNKRIEASNRRATRSICENFCKEQKRPVYAEPEEALEPDTVAEATYERTRTPYQMQFETNDMQVERE</sequence>
<evidence type="ECO:0000313" key="1">
    <source>
        <dbReference type="EMBL" id="MBA1158558.1"/>
    </source>
</evidence>
<keyword evidence="2" id="KW-1185">Reference proteome</keyword>
<comment type="caution">
    <text evidence="1">The sequence shown here is derived from an EMBL/GenBank/DDBJ whole genome shotgun (WGS) entry which is preliminary data.</text>
</comment>
<protein>
    <submittedName>
        <fullName evidence="1">Uncharacterized protein</fullName>
    </submittedName>
</protein>
<reference evidence="1 2" key="1">
    <citation type="submission" date="2020-07" db="EMBL/GenBank/DDBJ databases">
        <title>Draft genome and description of Microvirga mediterraneensis Marseille-Q2068 sp. nov.</title>
        <authorList>
            <person name="Boxberger M."/>
        </authorList>
    </citation>
    <scope>NUCLEOTIDE SEQUENCE [LARGE SCALE GENOMIC DNA]</scope>
    <source>
        <strain evidence="1 2">Marseille-Q2068</strain>
    </source>
</reference>
<evidence type="ECO:0000313" key="2">
    <source>
        <dbReference type="Proteomes" id="UP000572984"/>
    </source>
</evidence>
<dbReference type="Proteomes" id="UP000572984">
    <property type="component" value="Unassembled WGS sequence"/>
</dbReference>
<dbReference type="RefSeq" id="WP_181053936.1">
    <property type="nucleotide sequence ID" value="NZ_JACDXJ010000001.1"/>
</dbReference>
<organism evidence="1 2">
    <name type="scientific">Microvirga mediterraneensis</name>
    <dbReference type="NCBI Taxonomy" id="2754695"/>
    <lineage>
        <taxon>Bacteria</taxon>
        <taxon>Pseudomonadati</taxon>
        <taxon>Pseudomonadota</taxon>
        <taxon>Alphaproteobacteria</taxon>
        <taxon>Hyphomicrobiales</taxon>
        <taxon>Methylobacteriaceae</taxon>
        <taxon>Microvirga</taxon>
    </lineage>
</organism>
<dbReference type="EMBL" id="JACDXJ010000001">
    <property type="protein sequence ID" value="MBA1158558.1"/>
    <property type="molecule type" value="Genomic_DNA"/>
</dbReference>
<name>A0A838BT52_9HYPH</name>
<gene>
    <name evidence="1" type="ORF">H0S73_20845</name>
</gene>
<accession>A0A838BT52</accession>
<proteinExistence type="predicted"/>